<evidence type="ECO:0000313" key="7">
    <source>
        <dbReference type="Proteomes" id="UP001221217"/>
    </source>
</evidence>
<evidence type="ECO:0000256" key="4">
    <source>
        <dbReference type="SAM" id="SignalP"/>
    </source>
</evidence>
<feature type="domain" description="Periplasmic binding protein" evidence="5">
    <location>
        <begin position="64"/>
        <end position="306"/>
    </location>
</feature>
<evidence type="ECO:0000259" key="5">
    <source>
        <dbReference type="Pfam" id="PF13407"/>
    </source>
</evidence>
<proteinExistence type="inferred from homology"/>
<dbReference type="Pfam" id="PF13407">
    <property type="entry name" value="Peripla_BP_4"/>
    <property type="match status" value="1"/>
</dbReference>
<dbReference type="Proteomes" id="UP001221217">
    <property type="component" value="Unassembled WGS sequence"/>
</dbReference>
<evidence type="ECO:0000256" key="1">
    <source>
        <dbReference type="ARBA" id="ARBA00004196"/>
    </source>
</evidence>
<dbReference type="Gene3D" id="3.40.50.2300">
    <property type="match status" value="2"/>
</dbReference>
<dbReference type="SUPFAM" id="SSF53822">
    <property type="entry name" value="Periplasmic binding protein-like I"/>
    <property type="match status" value="1"/>
</dbReference>
<protein>
    <submittedName>
        <fullName evidence="6">Substrate-binding domain-containing protein</fullName>
    </submittedName>
</protein>
<comment type="similarity">
    <text evidence="2">Belongs to the bacterial solute-binding protein 2 family.</text>
</comment>
<dbReference type="GO" id="GO:0030246">
    <property type="term" value="F:carbohydrate binding"/>
    <property type="evidence" value="ECO:0007669"/>
    <property type="project" value="UniProtKB-ARBA"/>
</dbReference>
<dbReference type="InterPro" id="IPR028082">
    <property type="entry name" value="Peripla_BP_I"/>
</dbReference>
<feature type="chain" id="PRO_5042554831" evidence="4">
    <location>
        <begin position="26"/>
        <end position="333"/>
    </location>
</feature>
<accession>A0AAJ1MJB4</accession>
<evidence type="ECO:0000256" key="3">
    <source>
        <dbReference type="ARBA" id="ARBA00022729"/>
    </source>
</evidence>
<keyword evidence="3 4" id="KW-0732">Signal</keyword>
<dbReference type="InterPro" id="IPR025997">
    <property type="entry name" value="SBP_2_dom"/>
</dbReference>
<dbReference type="AlphaFoldDB" id="A0AAJ1MJB4"/>
<reference evidence="6 7" key="1">
    <citation type="submission" date="2022-12" db="EMBL/GenBank/DDBJ databases">
        <title>Metagenome assembled genome from gulf of manar.</title>
        <authorList>
            <person name="Kohli P."/>
            <person name="Pk S."/>
            <person name="Venkata Ramana C."/>
            <person name="Sasikala C."/>
        </authorList>
    </citation>
    <scope>NUCLEOTIDE SEQUENCE [LARGE SCALE GENOMIC DNA]</scope>
    <source>
        <strain evidence="6">JB008</strain>
    </source>
</reference>
<comment type="caution">
    <text evidence="6">The sequence shown here is derived from an EMBL/GenBank/DDBJ whole genome shotgun (WGS) entry which is preliminary data.</text>
</comment>
<organism evidence="6 7">
    <name type="scientific">Candidatus Thalassospirochaeta sargassi</name>
    <dbReference type="NCBI Taxonomy" id="3119039"/>
    <lineage>
        <taxon>Bacteria</taxon>
        <taxon>Pseudomonadati</taxon>
        <taxon>Spirochaetota</taxon>
        <taxon>Spirochaetia</taxon>
        <taxon>Spirochaetales</taxon>
        <taxon>Spirochaetaceae</taxon>
        <taxon>Candidatus Thalassospirochaeta</taxon>
    </lineage>
</organism>
<dbReference type="PANTHER" id="PTHR46847:SF1">
    <property type="entry name" value="D-ALLOSE-BINDING PERIPLASMIC PROTEIN-RELATED"/>
    <property type="match status" value="1"/>
</dbReference>
<dbReference type="PROSITE" id="PS51257">
    <property type="entry name" value="PROKAR_LIPOPROTEIN"/>
    <property type="match status" value="1"/>
</dbReference>
<evidence type="ECO:0000256" key="2">
    <source>
        <dbReference type="ARBA" id="ARBA00007639"/>
    </source>
</evidence>
<evidence type="ECO:0000313" key="6">
    <source>
        <dbReference type="EMBL" id="MDC7227238.1"/>
    </source>
</evidence>
<name>A0AAJ1MJB4_9SPIO</name>
<dbReference type="GO" id="GO:0030313">
    <property type="term" value="C:cell envelope"/>
    <property type="evidence" value="ECO:0007669"/>
    <property type="project" value="UniProtKB-SubCell"/>
</dbReference>
<dbReference type="PANTHER" id="PTHR46847">
    <property type="entry name" value="D-ALLOSE-BINDING PERIPLASMIC PROTEIN-RELATED"/>
    <property type="match status" value="1"/>
</dbReference>
<comment type="subcellular location">
    <subcellularLocation>
        <location evidence="1">Cell envelope</location>
    </subcellularLocation>
</comment>
<feature type="signal peptide" evidence="4">
    <location>
        <begin position="1"/>
        <end position="25"/>
    </location>
</feature>
<dbReference type="EMBL" id="JAQQAL010000023">
    <property type="protein sequence ID" value="MDC7227238.1"/>
    <property type="molecule type" value="Genomic_DNA"/>
</dbReference>
<gene>
    <name evidence="6" type="ORF">PQJ61_10805</name>
</gene>
<sequence>MIGKTPLSKSTAVIFLILTLFSACSASDSRQVKSSAEAESKSLIKNTQFENNKRTFAIVFPLLHPFFAETNRGAKEMADNIGVNLILVGPHHYSVEEQIQMMEQLIEKSVDGIGIGPFDPVALNPVIDKAVDSGINVICFDTDAPESRRLSFISTDNFKQGMHLGEITAKFLNGKGKIIISQGVPTQLNLNQRLEGVRTHLDGYPGIEILAVKSGYGNHDQTIASIEDMIDEHPDFDALIGLDAQAGPSAVVVWKARGLSQHLIVSEDMPETIKGIRDNVVTATITQEQYRWGKLIVERLDEASKGINLKTTETTDTRLIVNENVNSYYPDNY</sequence>